<reference evidence="7 8" key="1">
    <citation type="submission" date="2019-05" db="EMBL/GenBank/DDBJ databases">
        <authorList>
            <person name="Zhou X."/>
        </authorList>
    </citation>
    <scope>NUCLEOTIDE SEQUENCE [LARGE SCALE GENOMIC DNA]</scope>
    <source>
        <strain evidence="7 8">DSM 432</strain>
    </source>
</reference>
<evidence type="ECO:0000259" key="6">
    <source>
        <dbReference type="Pfam" id="PF14759"/>
    </source>
</evidence>
<dbReference type="InterPro" id="IPR050446">
    <property type="entry name" value="FAD-oxidoreductase/Apoptosis"/>
</dbReference>
<dbReference type="InterPro" id="IPR023753">
    <property type="entry name" value="FAD/NAD-binding_dom"/>
</dbReference>
<name>A0A6C1KDH4_XANAU</name>
<dbReference type="PRINTS" id="PR00411">
    <property type="entry name" value="PNDRDTASEI"/>
</dbReference>
<evidence type="ECO:0000256" key="1">
    <source>
        <dbReference type="ARBA" id="ARBA00001974"/>
    </source>
</evidence>
<dbReference type="SUPFAM" id="SSF55424">
    <property type="entry name" value="FAD/NAD-linked reductases, dimerisation (C-terminal) domain"/>
    <property type="match status" value="1"/>
</dbReference>
<organism evidence="7 8">
    <name type="scientific">Xanthobacter autotrophicus</name>
    <dbReference type="NCBI Taxonomy" id="280"/>
    <lineage>
        <taxon>Bacteria</taxon>
        <taxon>Pseudomonadati</taxon>
        <taxon>Pseudomonadota</taxon>
        <taxon>Alphaproteobacteria</taxon>
        <taxon>Hyphomicrobiales</taxon>
        <taxon>Xanthobacteraceae</taxon>
        <taxon>Xanthobacter</taxon>
    </lineage>
</organism>
<dbReference type="Gene3D" id="3.50.50.60">
    <property type="entry name" value="FAD/NAD(P)-binding domain"/>
    <property type="match status" value="2"/>
</dbReference>
<evidence type="ECO:0000256" key="4">
    <source>
        <dbReference type="ARBA" id="ARBA00023002"/>
    </source>
</evidence>
<dbReference type="GO" id="GO:0005737">
    <property type="term" value="C:cytoplasm"/>
    <property type="evidence" value="ECO:0007669"/>
    <property type="project" value="TreeGrafter"/>
</dbReference>
<dbReference type="RefSeq" id="WP_138400343.1">
    <property type="nucleotide sequence ID" value="NZ_JBAFVI010000003.1"/>
</dbReference>
<dbReference type="Pfam" id="PF14759">
    <property type="entry name" value="Reductase_C"/>
    <property type="match status" value="1"/>
</dbReference>
<dbReference type="Pfam" id="PF07992">
    <property type="entry name" value="Pyr_redox_2"/>
    <property type="match status" value="1"/>
</dbReference>
<evidence type="ECO:0000259" key="5">
    <source>
        <dbReference type="Pfam" id="PF07992"/>
    </source>
</evidence>
<dbReference type="Proteomes" id="UP000305131">
    <property type="component" value="Unassembled WGS sequence"/>
</dbReference>
<feature type="domain" description="Reductase C-terminal" evidence="6">
    <location>
        <begin position="319"/>
        <end position="396"/>
    </location>
</feature>
<dbReference type="PRINTS" id="PR00368">
    <property type="entry name" value="FADPNR"/>
</dbReference>
<evidence type="ECO:0000313" key="7">
    <source>
        <dbReference type="EMBL" id="TLX42202.1"/>
    </source>
</evidence>
<evidence type="ECO:0000313" key="8">
    <source>
        <dbReference type="Proteomes" id="UP000305131"/>
    </source>
</evidence>
<dbReference type="PANTHER" id="PTHR43557:SF2">
    <property type="entry name" value="RIESKE DOMAIN-CONTAINING PROTEIN-RELATED"/>
    <property type="match status" value="1"/>
</dbReference>
<proteinExistence type="predicted"/>
<comment type="caution">
    <text evidence="7">The sequence shown here is derived from an EMBL/GenBank/DDBJ whole genome shotgun (WGS) entry which is preliminary data.</text>
</comment>
<dbReference type="GO" id="GO:0016651">
    <property type="term" value="F:oxidoreductase activity, acting on NAD(P)H"/>
    <property type="evidence" value="ECO:0007669"/>
    <property type="project" value="TreeGrafter"/>
</dbReference>
<evidence type="ECO:0000256" key="3">
    <source>
        <dbReference type="ARBA" id="ARBA00022827"/>
    </source>
</evidence>
<protein>
    <submittedName>
        <fullName evidence="7">Pyridine nucleotide-disulfide oxidoreductase</fullName>
    </submittedName>
</protein>
<dbReference type="SUPFAM" id="SSF51905">
    <property type="entry name" value="FAD/NAD(P)-binding domain"/>
    <property type="match status" value="1"/>
</dbReference>
<evidence type="ECO:0000256" key="2">
    <source>
        <dbReference type="ARBA" id="ARBA00022630"/>
    </source>
</evidence>
<keyword evidence="3" id="KW-0274">FAD</keyword>
<dbReference type="AlphaFoldDB" id="A0A6C1KDH4"/>
<dbReference type="OrthoDB" id="7809559at2"/>
<keyword evidence="4" id="KW-0560">Oxidoreductase</keyword>
<accession>A0A6C1KDH4</accession>
<dbReference type="InterPro" id="IPR036188">
    <property type="entry name" value="FAD/NAD-bd_sf"/>
</dbReference>
<dbReference type="InterPro" id="IPR016156">
    <property type="entry name" value="FAD/NAD-linked_Rdtase_dimer_sf"/>
</dbReference>
<dbReference type="GeneID" id="95774815"/>
<comment type="cofactor">
    <cofactor evidence="1">
        <name>FAD</name>
        <dbReference type="ChEBI" id="CHEBI:57692"/>
    </cofactor>
</comment>
<gene>
    <name evidence="7" type="ORF">FBQ73_15285</name>
</gene>
<dbReference type="Gene3D" id="3.30.390.30">
    <property type="match status" value="1"/>
</dbReference>
<feature type="domain" description="FAD/NAD(P)-binding" evidence="5">
    <location>
        <begin position="5"/>
        <end position="300"/>
    </location>
</feature>
<dbReference type="InterPro" id="IPR028202">
    <property type="entry name" value="Reductase_C"/>
</dbReference>
<keyword evidence="2" id="KW-0285">Flavoprotein</keyword>
<dbReference type="EMBL" id="VAUP01000031">
    <property type="protein sequence ID" value="TLX42202.1"/>
    <property type="molecule type" value="Genomic_DNA"/>
</dbReference>
<sequence length="406" mass="43753">MEQEHIAIVGAGQAAASLAMRLRHSGYSGALTLYGDEPHPPYQRPPLSKAYLKREWTVDRLYLRPADFWSDLGVALVTDARVTALDPAGRTLEVNDRTVPWSKLALATGTRPRTLPPEFSGLKGVYELRGLADAERLQDAIRPGRHLMVLGGGYVGLETAAVAVKAGLSVTVVERAARILERVACAETSDAIRALHAGHGVRILEGRSVVAVTARDGAVAAVTLDDGTRMEVDAVLVGIGVLPRDELARAAGIACDNGIAVDVHGRTSAPGIWAAGDCAAFPLAGIPTRLESVQNAVDQAECAADDMLGRPRAYEPVPWFWSDQYDMKLQIVGLNRGYDAVLRRRTERGESLWYFREGRMIAVDALNDARTYMAAKKLLEGGIAVSLEEAAQEGFDPVARMRRPAA</sequence>
<dbReference type="PANTHER" id="PTHR43557">
    <property type="entry name" value="APOPTOSIS-INDUCING FACTOR 1"/>
    <property type="match status" value="1"/>
</dbReference>